<organism evidence="1 2">
    <name type="scientific">Coleofasciculus chthonoplastes PCC 7420</name>
    <dbReference type="NCBI Taxonomy" id="118168"/>
    <lineage>
        <taxon>Bacteria</taxon>
        <taxon>Bacillati</taxon>
        <taxon>Cyanobacteriota</taxon>
        <taxon>Cyanophyceae</taxon>
        <taxon>Coleofasciculales</taxon>
        <taxon>Coleofasciculaceae</taxon>
        <taxon>Coleofasciculus</taxon>
    </lineage>
</organism>
<name>B4W312_9CYAN</name>
<protein>
    <submittedName>
        <fullName evidence="1">Uncharacterized protein</fullName>
    </submittedName>
</protein>
<gene>
    <name evidence="1" type="ORF">MC7420_1567</name>
</gene>
<evidence type="ECO:0000313" key="2">
    <source>
        <dbReference type="Proteomes" id="UP000003835"/>
    </source>
</evidence>
<dbReference type="HOGENOM" id="CLU_3166782_0_0_3"/>
<sequence>MTRGKQPERSLTVALKVSQSAGELPLSAEISITTVEGAIAPLTCSRG</sequence>
<keyword evidence="2" id="KW-1185">Reference proteome</keyword>
<proteinExistence type="predicted"/>
<evidence type="ECO:0000313" key="1">
    <source>
        <dbReference type="EMBL" id="EDX71353.1"/>
    </source>
</evidence>
<reference evidence="1 2" key="1">
    <citation type="submission" date="2008-07" db="EMBL/GenBank/DDBJ databases">
        <authorList>
            <person name="Tandeau de Marsac N."/>
            <person name="Ferriera S."/>
            <person name="Johnson J."/>
            <person name="Kravitz S."/>
            <person name="Beeson K."/>
            <person name="Sutton G."/>
            <person name="Rogers Y.-H."/>
            <person name="Friedman R."/>
            <person name="Frazier M."/>
            <person name="Venter J.C."/>
        </authorList>
    </citation>
    <scope>NUCLEOTIDE SEQUENCE [LARGE SCALE GENOMIC DNA]</scope>
    <source>
        <strain evidence="1 2">PCC 7420</strain>
    </source>
</reference>
<dbReference type="AlphaFoldDB" id="B4W312"/>
<dbReference type="Proteomes" id="UP000003835">
    <property type="component" value="Unassembled WGS sequence"/>
</dbReference>
<dbReference type="STRING" id="118168.MC7420_1567"/>
<dbReference type="EMBL" id="DS989873">
    <property type="protein sequence ID" value="EDX71353.1"/>
    <property type="molecule type" value="Genomic_DNA"/>
</dbReference>
<accession>B4W312</accession>